<comment type="similarity">
    <text evidence="3">In the N-terminal section; belongs to the PMEI family.</text>
</comment>
<evidence type="ECO:0000256" key="7">
    <source>
        <dbReference type="ARBA" id="ARBA00022525"/>
    </source>
</evidence>
<keyword evidence="10 13" id="KW-0961">Cell wall biogenesis/degradation</keyword>
<dbReference type="InterPro" id="IPR035513">
    <property type="entry name" value="Invertase/methylesterase_inhib"/>
</dbReference>
<evidence type="ECO:0000256" key="3">
    <source>
        <dbReference type="ARBA" id="ARBA00006027"/>
    </source>
</evidence>
<dbReference type="GO" id="GO:0042545">
    <property type="term" value="P:cell wall modification"/>
    <property type="evidence" value="ECO:0007669"/>
    <property type="project" value="UniProtKB-UniRule"/>
</dbReference>
<comment type="pathway">
    <text evidence="2 13">Glycan metabolism; pectin degradation; 2-dehydro-3-deoxy-D-gluconate from pectin: step 1/5.</text>
</comment>
<evidence type="ECO:0000256" key="13">
    <source>
        <dbReference type="RuleBase" id="RU000589"/>
    </source>
</evidence>
<evidence type="ECO:0000256" key="4">
    <source>
        <dbReference type="ARBA" id="ARBA00007786"/>
    </source>
</evidence>
<dbReference type="GO" id="GO:0004857">
    <property type="term" value="F:enzyme inhibitor activity"/>
    <property type="evidence" value="ECO:0007669"/>
    <property type="project" value="InterPro"/>
</dbReference>
<comment type="catalytic activity">
    <reaction evidence="11 13">
        <text>[(1-&gt;4)-alpha-D-galacturonosyl methyl ester](n) + n H2O = [(1-&gt;4)-alpha-D-galacturonosyl](n) + n methanol + n H(+)</text>
        <dbReference type="Rhea" id="RHEA:22380"/>
        <dbReference type="Rhea" id="RHEA-COMP:14570"/>
        <dbReference type="Rhea" id="RHEA-COMP:14573"/>
        <dbReference type="ChEBI" id="CHEBI:15377"/>
        <dbReference type="ChEBI" id="CHEBI:15378"/>
        <dbReference type="ChEBI" id="CHEBI:17790"/>
        <dbReference type="ChEBI" id="CHEBI:140522"/>
        <dbReference type="ChEBI" id="CHEBI:140523"/>
        <dbReference type="EC" id="3.1.1.11"/>
    </reaction>
</comment>
<feature type="active site" evidence="12">
    <location>
        <position position="421"/>
    </location>
</feature>
<keyword evidence="8 13" id="KW-0378">Hydrolase</keyword>
<keyword evidence="7 13" id="KW-0964">Secreted</keyword>
<keyword evidence="6 13" id="KW-0134">Cell wall</keyword>
<evidence type="ECO:0000256" key="11">
    <source>
        <dbReference type="ARBA" id="ARBA00047928"/>
    </source>
</evidence>
<dbReference type="InterPro" id="IPR018040">
    <property type="entry name" value="Pectinesterase_Tyr_AS"/>
</dbReference>
<comment type="function">
    <text evidence="13">Acts in the modification of cell walls via demethylesterification of cell wall pectin.</text>
</comment>
<proteinExistence type="inferred from homology"/>
<dbReference type="InterPro" id="IPR011050">
    <property type="entry name" value="Pectin_lyase_fold/virulence"/>
</dbReference>
<dbReference type="PROSITE" id="PS51257">
    <property type="entry name" value="PROKAR_LIPOPROTEIN"/>
    <property type="match status" value="1"/>
</dbReference>
<keyword evidence="13" id="KW-0732">Signal</keyword>
<dbReference type="Gene3D" id="2.160.20.10">
    <property type="entry name" value="Single-stranded right-handed beta-helix, Pectin lyase-like"/>
    <property type="match status" value="1"/>
</dbReference>
<protein>
    <recommendedName>
        <fullName evidence="5 13">Pectinesterase</fullName>
        <ecNumber evidence="5 13">3.1.1.11</ecNumber>
    </recommendedName>
</protein>
<dbReference type="PANTHER" id="PTHR31707">
    <property type="entry name" value="PECTINESTERASE"/>
    <property type="match status" value="1"/>
</dbReference>
<evidence type="ECO:0000313" key="15">
    <source>
        <dbReference type="EMBL" id="CAI9098418.1"/>
    </source>
</evidence>
<dbReference type="GO" id="GO:0045490">
    <property type="term" value="P:pectin catabolic process"/>
    <property type="evidence" value="ECO:0007669"/>
    <property type="project" value="UniProtKB-UniRule"/>
</dbReference>
<comment type="similarity">
    <text evidence="4">In the C-terminal section; belongs to the pectinesterase family.</text>
</comment>
<dbReference type="GO" id="GO:0030599">
    <property type="term" value="F:pectinesterase activity"/>
    <property type="evidence" value="ECO:0007669"/>
    <property type="project" value="UniProtKB-UniRule"/>
</dbReference>
<evidence type="ECO:0000256" key="2">
    <source>
        <dbReference type="ARBA" id="ARBA00005184"/>
    </source>
</evidence>
<dbReference type="PROSITE" id="PS00503">
    <property type="entry name" value="PECTINESTERASE_2"/>
    <property type="match status" value="1"/>
</dbReference>
<dbReference type="InterPro" id="IPR033131">
    <property type="entry name" value="Pectinesterase_Asp_AS"/>
</dbReference>
<dbReference type="InterPro" id="IPR012334">
    <property type="entry name" value="Pectin_lyas_fold"/>
</dbReference>
<dbReference type="PROSITE" id="PS00800">
    <property type="entry name" value="PECTINESTERASE_1"/>
    <property type="match status" value="1"/>
</dbReference>
<feature type="domain" description="Pectinesterase inhibitor" evidence="14">
    <location>
        <begin position="85"/>
        <end position="238"/>
    </location>
</feature>
<evidence type="ECO:0000256" key="6">
    <source>
        <dbReference type="ARBA" id="ARBA00022512"/>
    </source>
</evidence>
<dbReference type="SUPFAM" id="SSF101148">
    <property type="entry name" value="Plant invertase/pectin methylesterase inhibitor"/>
    <property type="match status" value="1"/>
</dbReference>
<dbReference type="SMART" id="SM00856">
    <property type="entry name" value="PMEI"/>
    <property type="match status" value="1"/>
</dbReference>
<organism evidence="15 16">
    <name type="scientific">Oldenlandia corymbosa var. corymbosa</name>
    <dbReference type="NCBI Taxonomy" id="529605"/>
    <lineage>
        <taxon>Eukaryota</taxon>
        <taxon>Viridiplantae</taxon>
        <taxon>Streptophyta</taxon>
        <taxon>Embryophyta</taxon>
        <taxon>Tracheophyta</taxon>
        <taxon>Spermatophyta</taxon>
        <taxon>Magnoliopsida</taxon>
        <taxon>eudicotyledons</taxon>
        <taxon>Gunneridae</taxon>
        <taxon>Pentapetalae</taxon>
        <taxon>asterids</taxon>
        <taxon>lamiids</taxon>
        <taxon>Gentianales</taxon>
        <taxon>Rubiaceae</taxon>
        <taxon>Rubioideae</taxon>
        <taxon>Spermacoceae</taxon>
        <taxon>Hedyotis-Oldenlandia complex</taxon>
        <taxon>Oldenlandia</taxon>
    </lineage>
</organism>
<dbReference type="Pfam" id="PF01095">
    <property type="entry name" value="Pectinesterase"/>
    <property type="match status" value="1"/>
</dbReference>
<dbReference type="Gene3D" id="1.20.140.40">
    <property type="entry name" value="Invertase/pectin methylesterase inhibitor family protein"/>
    <property type="match status" value="1"/>
</dbReference>
<dbReference type="InterPro" id="IPR006501">
    <property type="entry name" value="Pectinesterase_inhib_dom"/>
</dbReference>
<sequence length="581" mass="63668">MTSFIKFSIISFLVFLSCFWSPPVTSDSTLQAESLAVPASDFAASLKSAIHVVQQVSMFVAQYKNASKDFRVTNAVSDCLNLLDLSDQALNWSLAASLSPNGSTDPNCLRVPFDRFVASVNSTIHRVGKMTSSFASESYNISRDCLRVSNALSDCLELLDTSADQLGWTLEALLNPLRTKVGTGDLSSDLRTWLSSVIVNLDSCKELLDHGRSNNNSKISLGKELKKIASLVLHTLAMVHPNRNANDETQQRPFWLELRRRKLVQACKESANAVVALDGSGQFTSINKAVKSAPKHSPEPFVIYVKRGVYNEYVVVKKNKWNIVMIGDGMDATIITGSRSVADGLKTYHSATFSVKGRGFIGKDMTFENTAGPEKHQAVAFLSDSDQSVLYRCSFRGYQDTLYTHNNRQFYKECVITGTIDFIFGHGTVVFQDCQVIARKGLPDKNNTITAQGRKSLGRFSAFSLQSCNITVTPEAVAASVETYLGRPWKRYSTTVVMQSEISAGISPQGWLPWSGEYALDTLYYGEYMNVGSGADVSKRVGWPGFHVITDAAVAEGYTVANLIAGNAWLPSTGIPYKAGL</sequence>
<gene>
    <name evidence="15" type="ORF">OLC1_LOCUS8633</name>
</gene>
<evidence type="ECO:0000256" key="8">
    <source>
        <dbReference type="ARBA" id="ARBA00022801"/>
    </source>
</evidence>
<dbReference type="InterPro" id="IPR000070">
    <property type="entry name" value="Pectinesterase_cat"/>
</dbReference>
<reference evidence="15" key="1">
    <citation type="submission" date="2023-03" db="EMBL/GenBank/DDBJ databases">
        <authorList>
            <person name="Julca I."/>
        </authorList>
    </citation>
    <scope>NUCLEOTIDE SEQUENCE</scope>
</reference>
<dbReference type="Proteomes" id="UP001161247">
    <property type="component" value="Chromosome 3"/>
</dbReference>
<dbReference type="CDD" id="cd15799">
    <property type="entry name" value="PMEI-like_4"/>
    <property type="match status" value="1"/>
</dbReference>
<accession>A0AAV1CTF0</accession>
<evidence type="ECO:0000256" key="5">
    <source>
        <dbReference type="ARBA" id="ARBA00013229"/>
    </source>
</evidence>
<dbReference type="EC" id="3.1.1.11" evidence="5 13"/>
<evidence type="ECO:0000256" key="9">
    <source>
        <dbReference type="ARBA" id="ARBA00023085"/>
    </source>
</evidence>
<evidence type="ECO:0000256" key="10">
    <source>
        <dbReference type="ARBA" id="ARBA00023316"/>
    </source>
</evidence>
<keyword evidence="9 13" id="KW-0063">Aspartyl esterase</keyword>
<dbReference type="EMBL" id="OX459120">
    <property type="protein sequence ID" value="CAI9098418.1"/>
    <property type="molecule type" value="Genomic_DNA"/>
</dbReference>
<evidence type="ECO:0000259" key="14">
    <source>
        <dbReference type="SMART" id="SM00856"/>
    </source>
</evidence>
<evidence type="ECO:0000256" key="12">
    <source>
        <dbReference type="PROSITE-ProRule" id="PRU10040"/>
    </source>
</evidence>
<feature type="signal peptide" evidence="13">
    <location>
        <begin position="1"/>
        <end position="26"/>
    </location>
</feature>
<keyword evidence="16" id="KW-1185">Reference proteome</keyword>
<evidence type="ECO:0000313" key="16">
    <source>
        <dbReference type="Proteomes" id="UP001161247"/>
    </source>
</evidence>
<dbReference type="AlphaFoldDB" id="A0AAV1CTF0"/>
<name>A0AAV1CTF0_OLDCO</name>
<evidence type="ECO:0000256" key="1">
    <source>
        <dbReference type="ARBA" id="ARBA00004191"/>
    </source>
</evidence>
<dbReference type="SUPFAM" id="SSF51126">
    <property type="entry name" value="Pectin lyase-like"/>
    <property type="match status" value="1"/>
</dbReference>
<feature type="chain" id="PRO_5043091689" description="Pectinesterase" evidence="13">
    <location>
        <begin position="27"/>
        <end position="581"/>
    </location>
</feature>
<comment type="subcellular location">
    <subcellularLocation>
        <location evidence="1 13">Secreted</location>
        <location evidence="1 13">Cell wall</location>
    </subcellularLocation>
</comment>
<dbReference type="Pfam" id="PF04043">
    <property type="entry name" value="PMEI"/>
    <property type="match status" value="1"/>
</dbReference>
<dbReference type="FunFam" id="2.160.20.10:FF:000001">
    <property type="entry name" value="Pectinesterase"/>
    <property type="match status" value="1"/>
</dbReference>